<evidence type="ECO:0000313" key="3">
    <source>
        <dbReference type="Proteomes" id="UP001305779"/>
    </source>
</evidence>
<feature type="chain" id="PRO_5046459220" evidence="1">
    <location>
        <begin position="23"/>
        <end position="179"/>
    </location>
</feature>
<sequence>MARLTLLVALSALAVLSVPAVAAPAIPAQATIEKAGPIVNITDFGMDETMFNVGNWSTQTILSERDAHDPITLDVTLYKIEDCGGYHHKALKHKQRVVENECHNFKKKFKGAWIHKDEDSPAPSNWRCWASLWEGHDCQGNPSTEWVPLVFTKKVWEYTDSTCIGNDDKVKSMRFYCKA</sequence>
<organism evidence="2 3">
    <name type="scientific">Zasmidium cellare</name>
    <name type="common">Wine cellar mold</name>
    <name type="synonym">Racodium cellare</name>
    <dbReference type="NCBI Taxonomy" id="395010"/>
    <lineage>
        <taxon>Eukaryota</taxon>
        <taxon>Fungi</taxon>
        <taxon>Dikarya</taxon>
        <taxon>Ascomycota</taxon>
        <taxon>Pezizomycotina</taxon>
        <taxon>Dothideomycetes</taxon>
        <taxon>Dothideomycetidae</taxon>
        <taxon>Mycosphaerellales</taxon>
        <taxon>Mycosphaerellaceae</taxon>
        <taxon>Zasmidium</taxon>
    </lineage>
</organism>
<keyword evidence="1" id="KW-0732">Signal</keyword>
<reference evidence="2 3" key="1">
    <citation type="journal article" date="2023" name="G3 (Bethesda)">
        <title>A chromosome-level genome assembly of Zasmidium syzygii isolated from banana leaves.</title>
        <authorList>
            <person name="van Westerhoven A.C."/>
            <person name="Mehrabi R."/>
            <person name="Talebi R."/>
            <person name="Steentjes M.B.F."/>
            <person name="Corcolon B."/>
            <person name="Chong P.A."/>
            <person name="Kema G.H.J."/>
            <person name="Seidl M.F."/>
        </authorList>
    </citation>
    <scope>NUCLEOTIDE SEQUENCE [LARGE SCALE GENOMIC DNA]</scope>
    <source>
        <strain evidence="2 3">P124</strain>
    </source>
</reference>
<accession>A0ABR0EHV2</accession>
<proteinExistence type="predicted"/>
<dbReference type="EMBL" id="JAXOVC010000006">
    <property type="protein sequence ID" value="KAK4500816.1"/>
    <property type="molecule type" value="Genomic_DNA"/>
</dbReference>
<feature type="signal peptide" evidence="1">
    <location>
        <begin position="1"/>
        <end position="22"/>
    </location>
</feature>
<keyword evidence="3" id="KW-1185">Reference proteome</keyword>
<comment type="caution">
    <text evidence="2">The sequence shown here is derived from an EMBL/GenBank/DDBJ whole genome shotgun (WGS) entry which is preliminary data.</text>
</comment>
<evidence type="ECO:0000313" key="2">
    <source>
        <dbReference type="EMBL" id="KAK4500816.1"/>
    </source>
</evidence>
<protein>
    <submittedName>
        <fullName evidence="2">Uncharacterized protein</fullName>
    </submittedName>
</protein>
<evidence type="ECO:0000256" key="1">
    <source>
        <dbReference type="SAM" id="SignalP"/>
    </source>
</evidence>
<name>A0ABR0EHV2_ZASCE</name>
<dbReference type="Proteomes" id="UP001305779">
    <property type="component" value="Unassembled WGS sequence"/>
</dbReference>
<gene>
    <name evidence="2" type="ORF">PRZ48_009008</name>
</gene>